<dbReference type="AlphaFoldDB" id="M0AAZ5"/>
<evidence type="ECO:0000313" key="1">
    <source>
        <dbReference type="EMBL" id="ELY95566.1"/>
    </source>
</evidence>
<dbReference type="Gene3D" id="3.50.50.60">
    <property type="entry name" value="FAD/NAD(P)-binding domain"/>
    <property type="match status" value="1"/>
</dbReference>
<name>M0AAZ5_9EURY</name>
<reference evidence="1 2" key="1">
    <citation type="journal article" date="2014" name="PLoS Genet.">
        <title>Phylogenetically driven sequencing of extremely halophilic archaea reveals strategies for static and dynamic osmo-response.</title>
        <authorList>
            <person name="Becker E.A."/>
            <person name="Seitzer P.M."/>
            <person name="Tritt A."/>
            <person name="Larsen D."/>
            <person name="Krusor M."/>
            <person name="Yao A.I."/>
            <person name="Wu D."/>
            <person name="Madern D."/>
            <person name="Eisen J.A."/>
            <person name="Darling A.E."/>
            <person name="Facciotti M.T."/>
        </authorList>
    </citation>
    <scope>NUCLEOTIDE SEQUENCE [LARGE SCALE GENOMIC DNA]</scope>
    <source>
        <strain evidence="1 2">DSM 12281</strain>
    </source>
</reference>
<dbReference type="Proteomes" id="UP000011648">
    <property type="component" value="Unassembled WGS sequence"/>
</dbReference>
<organism evidence="1 2">
    <name type="scientific">Natrialba taiwanensis DSM 12281</name>
    <dbReference type="NCBI Taxonomy" id="1230458"/>
    <lineage>
        <taxon>Archaea</taxon>
        <taxon>Methanobacteriati</taxon>
        <taxon>Methanobacteriota</taxon>
        <taxon>Stenosarchaea group</taxon>
        <taxon>Halobacteria</taxon>
        <taxon>Halobacteriales</taxon>
        <taxon>Natrialbaceae</taxon>
        <taxon>Natrialba</taxon>
    </lineage>
</organism>
<dbReference type="Pfam" id="PF13450">
    <property type="entry name" value="NAD_binding_8"/>
    <property type="match status" value="1"/>
</dbReference>
<dbReference type="PANTHER" id="PTHR43734:SF1">
    <property type="entry name" value="PHYTOENE DESATURASE"/>
    <property type="match status" value="1"/>
</dbReference>
<dbReference type="InterPro" id="IPR036188">
    <property type="entry name" value="FAD/NAD-bd_sf"/>
</dbReference>
<dbReference type="EMBL" id="AOIL01000013">
    <property type="protein sequence ID" value="ELY95566.1"/>
    <property type="molecule type" value="Genomic_DNA"/>
</dbReference>
<dbReference type="SUPFAM" id="SSF51905">
    <property type="entry name" value="FAD/NAD(P)-binding domain"/>
    <property type="match status" value="1"/>
</dbReference>
<evidence type="ECO:0000313" key="2">
    <source>
        <dbReference type="Proteomes" id="UP000011648"/>
    </source>
</evidence>
<dbReference type="PATRIC" id="fig|1230458.4.peg.959"/>
<gene>
    <name evidence="1" type="ORF">C484_04745</name>
</gene>
<dbReference type="PANTHER" id="PTHR43734">
    <property type="entry name" value="PHYTOENE DESATURASE"/>
    <property type="match status" value="1"/>
</dbReference>
<dbReference type="PROSITE" id="PS51257">
    <property type="entry name" value="PROKAR_LIPOPROTEIN"/>
    <property type="match status" value="1"/>
</dbReference>
<sequence length="250" mass="29129">MRSPAGSTAIVVGAGVGGLSTACYLADAGVSVHVVEQNDQLGGRASRLERDGFRFDMGPSWYLMPDVFERFFAAFNRTPSEYYDLTHLNPHYRIFFKDGDQVDVTPDRGRTKDVFESYETGAGDALERYLETARHHYEIGMEHFVYEDRPRLRDYIDPNVAQHEAIRVQRVGWPAARRRRRRRFRLRAEKRRRGRGSRDELVAEGTWLRDRRFSRFVGGVPCWRRCVSGTFLLVSARRLAERWPSYYRIV</sequence>
<dbReference type="STRING" id="1230458.C484_04745"/>
<proteinExistence type="predicted"/>
<protein>
    <submittedName>
        <fullName evidence="1">Phytoene desaturase</fullName>
    </submittedName>
</protein>
<comment type="caution">
    <text evidence="1">The sequence shown here is derived from an EMBL/GenBank/DDBJ whole genome shotgun (WGS) entry which is preliminary data.</text>
</comment>
<keyword evidence="2" id="KW-1185">Reference proteome</keyword>
<accession>M0AAZ5</accession>